<evidence type="ECO:0000313" key="1">
    <source>
        <dbReference type="EMBL" id="KAL3604864.1"/>
    </source>
</evidence>
<proteinExistence type="predicted"/>
<reference evidence="1 2" key="1">
    <citation type="journal article" date="2024" name="Plant Biotechnol. J.">
        <title>Genome and CRISPR/Cas9 system of a widespread forest tree (Populus alba) in the world.</title>
        <authorList>
            <person name="Liu Y.J."/>
            <person name="Jiang P.F."/>
            <person name="Han X.M."/>
            <person name="Li X.Y."/>
            <person name="Wang H.M."/>
            <person name="Wang Y.J."/>
            <person name="Wang X.X."/>
            <person name="Zeng Q.Y."/>
        </authorList>
    </citation>
    <scope>NUCLEOTIDE SEQUENCE [LARGE SCALE GENOMIC DNA]</scope>
    <source>
        <strain evidence="2">cv. PAL-ZL1</strain>
    </source>
</reference>
<feature type="non-terminal residue" evidence="1">
    <location>
        <position position="1"/>
    </location>
</feature>
<evidence type="ECO:0000313" key="2">
    <source>
        <dbReference type="Proteomes" id="UP000309997"/>
    </source>
</evidence>
<protein>
    <submittedName>
        <fullName evidence="1">Uncharacterized protein</fullName>
    </submittedName>
</protein>
<organism evidence="1 2">
    <name type="scientific">Populus alba</name>
    <name type="common">White poplar</name>
    <dbReference type="NCBI Taxonomy" id="43335"/>
    <lineage>
        <taxon>Eukaryota</taxon>
        <taxon>Viridiplantae</taxon>
        <taxon>Streptophyta</taxon>
        <taxon>Embryophyta</taxon>
        <taxon>Tracheophyta</taxon>
        <taxon>Spermatophyta</taxon>
        <taxon>Magnoliopsida</taxon>
        <taxon>eudicotyledons</taxon>
        <taxon>Gunneridae</taxon>
        <taxon>Pentapetalae</taxon>
        <taxon>rosids</taxon>
        <taxon>fabids</taxon>
        <taxon>Malpighiales</taxon>
        <taxon>Salicaceae</taxon>
        <taxon>Saliceae</taxon>
        <taxon>Populus</taxon>
    </lineage>
</organism>
<sequence>LNMRRNWTVKVKDLVNVDYESEAEDDMLPISRKGEGNHLLPLFDCFSLVYFAAEVFQMFVGSSGYKEVESLYLVKISLDLSLGTSFKLSSIPVTVQSVYPI</sequence>
<comment type="caution">
    <text evidence="1">The sequence shown here is derived from an EMBL/GenBank/DDBJ whole genome shotgun (WGS) entry which is preliminary data.</text>
</comment>
<dbReference type="Proteomes" id="UP000309997">
    <property type="component" value="Unassembled WGS sequence"/>
</dbReference>
<gene>
    <name evidence="1" type="ORF">D5086_005723</name>
</gene>
<accession>A0ACC4CU18</accession>
<name>A0ACC4CU18_POPAL</name>
<keyword evidence="2" id="KW-1185">Reference proteome</keyword>
<dbReference type="EMBL" id="RCHU02000002">
    <property type="protein sequence ID" value="KAL3604864.1"/>
    <property type="molecule type" value="Genomic_DNA"/>
</dbReference>